<evidence type="ECO:0000313" key="2">
    <source>
        <dbReference type="EMBL" id="PZD71036.1"/>
    </source>
</evidence>
<name>A0A2W1JAL8_9CYAN</name>
<dbReference type="Gene3D" id="3.40.50.300">
    <property type="entry name" value="P-loop containing nucleotide triphosphate hydrolases"/>
    <property type="match status" value="1"/>
</dbReference>
<dbReference type="InterPro" id="IPR027417">
    <property type="entry name" value="P-loop_NTPase"/>
</dbReference>
<keyword evidence="3" id="KW-1185">Reference proteome</keyword>
<dbReference type="PANTHER" id="PTHR13696:SF99">
    <property type="entry name" value="COBYRINIC ACID AC-DIAMIDE SYNTHASE"/>
    <property type="match status" value="1"/>
</dbReference>
<evidence type="ECO:0000313" key="3">
    <source>
        <dbReference type="Proteomes" id="UP000248857"/>
    </source>
</evidence>
<evidence type="ECO:0000259" key="1">
    <source>
        <dbReference type="Pfam" id="PF13614"/>
    </source>
</evidence>
<dbReference type="PANTHER" id="PTHR13696">
    <property type="entry name" value="P-LOOP CONTAINING NUCLEOSIDE TRIPHOSPHATE HYDROLASE"/>
    <property type="match status" value="1"/>
</dbReference>
<comment type="caution">
    <text evidence="2">The sequence shown here is derived from an EMBL/GenBank/DDBJ whole genome shotgun (WGS) entry which is preliminary data.</text>
</comment>
<dbReference type="SUPFAM" id="SSF52540">
    <property type="entry name" value="P-loop containing nucleoside triphosphate hydrolases"/>
    <property type="match status" value="1"/>
</dbReference>
<dbReference type="InterPro" id="IPR025669">
    <property type="entry name" value="AAA_dom"/>
</dbReference>
<organism evidence="2 3">
    <name type="scientific">Acaryochloris thomasi RCC1774</name>
    <dbReference type="NCBI Taxonomy" id="1764569"/>
    <lineage>
        <taxon>Bacteria</taxon>
        <taxon>Bacillati</taxon>
        <taxon>Cyanobacteriota</taxon>
        <taxon>Cyanophyceae</taxon>
        <taxon>Acaryochloridales</taxon>
        <taxon>Acaryochloridaceae</taxon>
        <taxon>Acaryochloris</taxon>
        <taxon>Acaryochloris thomasi</taxon>
    </lineage>
</organism>
<dbReference type="Proteomes" id="UP000248857">
    <property type="component" value="Unassembled WGS sequence"/>
</dbReference>
<dbReference type="OrthoDB" id="479754at2"/>
<dbReference type="AlphaFoldDB" id="A0A2W1JAL8"/>
<accession>A0A2W1JAL8</accession>
<dbReference type="CDD" id="cd02042">
    <property type="entry name" value="ParAB_family"/>
    <property type="match status" value="1"/>
</dbReference>
<gene>
    <name evidence="2" type="primary">parA_1</name>
    <name evidence="2" type="ORF">C1752_08478</name>
</gene>
<sequence length="256" mass="27930">MLNIASMSLSGGQGKTTVAVLLAKYLAEQGSNVLLIDSDPQANATTFLGHSVESDEPTLLEAIKGTVDIEDAVYETEISNLSLIPADDALDQVQDWLSSSGAGAVMLRKRLKPLKSHDICIMDSPPQRSQICKTIIGASDYILMPCESSVKGFGSMVRTLCAVDELNDIEVSSAQILGVIPFRDRWVGNNRTNESQLCISAMEEELDGDAPVFPTIRESERYKQAISGKTTLKQLGYPDLEYPFEVISDVIRSIKR</sequence>
<dbReference type="InterPro" id="IPR050678">
    <property type="entry name" value="DNA_Partitioning_ATPase"/>
</dbReference>
<dbReference type="EMBL" id="PQWO01000023">
    <property type="protein sequence ID" value="PZD71036.1"/>
    <property type="molecule type" value="Genomic_DNA"/>
</dbReference>
<protein>
    <submittedName>
        <fullName evidence="2">Chromosome partitioning protein ParA</fullName>
    </submittedName>
</protein>
<feature type="domain" description="AAA" evidence="1">
    <location>
        <begin position="4"/>
        <end position="165"/>
    </location>
</feature>
<dbReference type="Pfam" id="PF13614">
    <property type="entry name" value="AAA_31"/>
    <property type="match status" value="1"/>
</dbReference>
<proteinExistence type="predicted"/>
<reference evidence="2 3" key="1">
    <citation type="journal article" date="2018" name="Sci. Rep.">
        <title>A novel species of the marine cyanobacterium Acaryochloris with a unique pigment content and lifestyle.</title>
        <authorList>
            <person name="Partensky F."/>
            <person name="Six C."/>
            <person name="Ratin M."/>
            <person name="Garczarek L."/>
            <person name="Vaulot D."/>
            <person name="Probert I."/>
            <person name="Calteau A."/>
            <person name="Gourvil P."/>
            <person name="Marie D."/>
            <person name="Grebert T."/>
            <person name="Bouchier C."/>
            <person name="Le Panse S."/>
            <person name="Gachenot M."/>
            <person name="Rodriguez F."/>
            <person name="Garrido J.L."/>
        </authorList>
    </citation>
    <scope>NUCLEOTIDE SEQUENCE [LARGE SCALE GENOMIC DNA]</scope>
    <source>
        <strain evidence="2 3">RCC1774</strain>
    </source>
</reference>
<dbReference type="RefSeq" id="WP_110988474.1">
    <property type="nucleotide sequence ID" value="NZ_CAWNWM010000023.1"/>
</dbReference>